<evidence type="ECO:0000256" key="2">
    <source>
        <dbReference type="SAM" id="SignalP"/>
    </source>
</evidence>
<protein>
    <submittedName>
        <fullName evidence="3">DUF3999 domain-containing protein</fullName>
    </submittedName>
</protein>
<dbReference type="KEGG" id="pez:HWQ56_02055"/>
<accession>A0A7D5H0X9</accession>
<reference evidence="3 4" key="1">
    <citation type="submission" date="2020-06" db="EMBL/GenBank/DDBJ databases">
        <title>Pseudomonas eucalypticola sp. nov., an endophyte of Eucalyptus dunnii leaves with biocontrol ability of eucalyptus leaf blight.</title>
        <authorList>
            <person name="Liu Y."/>
            <person name="Song Z."/>
            <person name="Zeng H."/>
            <person name="Lu M."/>
            <person name="Wang X."/>
            <person name="Lian X."/>
            <person name="Zhang Q."/>
        </authorList>
    </citation>
    <scope>NUCLEOTIDE SEQUENCE [LARGE SCALE GENOMIC DNA]</scope>
    <source>
        <strain evidence="3 4">NP-1</strain>
    </source>
</reference>
<keyword evidence="4" id="KW-1185">Reference proteome</keyword>
<sequence>MIKTWCGMFGLLAAMAAAAQEQPGDFTNQVPLSVSGQGPWYRLDLPLALQLGARQADLGDVRVFNAAGEPQAYALIHQGARHQQSEHQASVKWFPLYDDAESAPGTPKVRVQTGPSGSLIEVQPEEELEAGEEVLRGWLLDTSAIKEPLTQLSLDWSSEREGFQRFSIEASDDLQHWRPWGEGQVARLSFADERIEQHEVTLPGLPARYLRLLWQVPQSAPVLSQVLVQSSATDHVPSPLVWSEPIKGSSLKANEYTWMLPAALAVERIQVGLDQPNSLAPVDLFGRYDPNGSWEPLESGLLYRLTQNGQDAVQSELPLRGETLRQLKLQVDDRGGGLGAEAPLLRVAVRPVQLVFLARGAGPYRLAIGSAAVQGAPLPIGTLIPGVDEQRLGTLGVAEPAITPVIVAPPPPSAAVASASNWKRISLWLVLVIGVLALAAMAWSLTRSRPNSP</sequence>
<dbReference type="AlphaFoldDB" id="A0A7D5H0X9"/>
<feature type="chain" id="PRO_5029011646" evidence="2">
    <location>
        <begin position="20"/>
        <end position="453"/>
    </location>
</feature>
<evidence type="ECO:0000313" key="4">
    <source>
        <dbReference type="Proteomes" id="UP000509568"/>
    </source>
</evidence>
<organism evidence="3 4">
    <name type="scientific">Pseudomonas eucalypticola</name>
    <dbReference type="NCBI Taxonomy" id="2599595"/>
    <lineage>
        <taxon>Bacteria</taxon>
        <taxon>Pseudomonadati</taxon>
        <taxon>Pseudomonadota</taxon>
        <taxon>Gammaproteobacteria</taxon>
        <taxon>Pseudomonadales</taxon>
        <taxon>Pseudomonadaceae</taxon>
        <taxon>Pseudomonas</taxon>
    </lineage>
</organism>
<feature type="transmembrane region" description="Helical" evidence="1">
    <location>
        <begin position="425"/>
        <end position="445"/>
    </location>
</feature>
<evidence type="ECO:0000313" key="3">
    <source>
        <dbReference type="EMBL" id="QKZ02642.1"/>
    </source>
</evidence>
<dbReference type="InterPro" id="IPR025060">
    <property type="entry name" value="DUF3999"/>
</dbReference>
<dbReference type="Proteomes" id="UP000509568">
    <property type="component" value="Chromosome"/>
</dbReference>
<feature type="signal peptide" evidence="2">
    <location>
        <begin position="1"/>
        <end position="19"/>
    </location>
</feature>
<proteinExistence type="predicted"/>
<dbReference type="RefSeq" id="WP_158156314.1">
    <property type="nucleotide sequence ID" value="NZ_CP056030.1"/>
</dbReference>
<keyword evidence="1" id="KW-1133">Transmembrane helix</keyword>
<keyword evidence="1" id="KW-0812">Transmembrane</keyword>
<name>A0A7D5H0X9_9PSED</name>
<evidence type="ECO:0000256" key="1">
    <source>
        <dbReference type="SAM" id="Phobius"/>
    </source>
</evidence>
<keyword evidence="2" id="KW-0732">Signal</keyword>
<gene>
    <name evidence="3" type="ORF">HWQ56_02055</name>
</gene>
<keyword evidence="1" id="KW-0472">Membrane</keyword>
<dbReference type="Pfam" id="PF13163">
    <property type="entry name" value="DUF3999"/>
    <property type="match status" value="1"/>
</dbReference>
<dbReference type="EMBL" id="CP056030">
    <property type="protein sequence ID" value="QKZ02642.1"/>
    <property type="molecule type" value="Genomic_DNA"/>
</dbReference>